<dbReference type="SUPFAM" id="SSF49879">
    <property type="entry name" value="SMAD/FHA domain"/>
    <property type="match status" value="1"/>
</dbReference>
<keyword evidence="1 3" id="KW-0378">Hydrolase</keyword>
<dbReference type="GO" id="GO:0016791">
    <property type="term" value="F:phosphatase activity"/>
    <property type="evidence" value="ECO:0007669"/>
    <property type="project" value="TreeGrafter"/>
</dbReference>
<dbReference type="InterPro" id="IPR029016">
    <property type="entry name" value="GAF-like_dom_sf"/>
</dbReference>
<dbReference type="Pfam" id="PF07228">
    <property type="entry name" value="SpoIIE"/>
    <property type="match status" value="1"/>
</dbReference>
<dbReference type="InterPro" id="IPR008984">
    <property type="entry name" value="SMAD_FHA_dom_sf"/>
</dbReference>
<dbReference type="SMART" id="SM00240">
    <property type="entry name" value="FHA"/>
    <property type="match status" value="1"/>
</dbReference>
<dbReference type="Pfam" id="PF00498">
    <property type="entry name" value="FHA"/>
    <property type="match status" value="1"/>
</dbReference>
<dbReference type="Gene3D" id="2.60.200.20">
    <property type="match status" value="1"/>
</dbReference>
<dbReference type="InterPro" id="IPR000253">
    <property type="entry name" value="FHA_dom"/>
</dbReference>
<dbReference type="Gene3D" id="3.30.450.40">
    <property type="match status" value="1"/>
</dbReference>
<name>A0A1P8WR72_9PLAN</name>
<dbReference type="Pfam" id="PF01590">
    <property type="entry name" value="GAF"/>
    <property type="match status" value="1"/>
</dbReference>
<dbReference type="SMART" id="SM00331">
    <property type="entry name" value="PP2C_SIG"/>
    <property type="match status" value="1"/>
</dbReference>
<dbReference type="AlphaFoldDB" id="A0A1P8WR72"/>
<dbReference type="InterPro" id="IPR003018">
    <property type="entry name" value="GAF"/>
</dbReference>
<dbReference type="InterPro" id="IPR001932">
    <property type="entry name" value="PPM-type_phosphatase-like_dom"/>
</dbReference>
<sequence length="551" mass="60238">MPRLVLLKEGQATPYELSEYPVRLGRHPDCTVQLDSNMVSRFHAQLVQSDDQIMLEDLGSGNGSFLNGKQLLASTPSPLKNGDRIKLGPVKLRYENEAEDDSRQLNMTIGVELNEEASSTIMGSAAAGGYGLLDVRPEDKLKGILKINKALAGTVEIKNISPRILDTLFEIFPQADRGSILIRESASAPLIPVAQKHRDISNDETVRLSRTVLQRVLQEKAGILSADAAADSRFSASESISSLTIHSMMCVPMLDLNDEPFGVINLDTQNPMKRFTDDDLQLLLAVASQAANSYENARLLVTYMAKEKQDKEMGIARGVQHALLPQELPKIDGYEFFASYDAAQAVGGDYFDCFLIGEDKVCVSFGDVAGKGVPGALIMSRMASVVQNTMSFTDDVSVAIHRINDHMCHSMVEGRFVTYILGVIDLNTNVITLTNAGHMSPVIKKRDGSVEEFSDEIIGIPVGIMSGYPYEVVQRQIDPGDVFTLITDGVDEAMDPDGDLYGKSRVIEFIKNGPRDPEQLGKELLADVRAHANGRPQNDDITIMVFGRTGS</sequence>
<dbReference type="Proteomes" id="UP000187735">
    <property type="component" value="Chromosome"/>
</dbReference>
<proteinExistence type="predicted"/>
<evidence type="ECO:0000256" key="1">
    <source>
        <dbReference type="ARBA" id="ARBA00022801"/>
    </source>
</evidence>
<dbReference type="Gene3D" id="3.60.40.10">
    <property type="entry name" value="PPM-type phosphatase domain"/>
    <property type="match status" value="1"/>
</dbReference>
<feature type="domain" description="FHA" evidence="2">
    <location>
        <begin position="22"/>
        <end position="71"/>
    </location>
</feature>
<dbReference type="OrthoDB" id="247273at2"/>
<dbReference type="EC" id="3.1.3.3" evidence="3"/>
<dbReference type="InterPro" id="IPR036457">
    <property type="entry name" value="PPM-type-like_dom_sf"/>
</dbReference>
<dbReference type="SUPFAM" id="SSF55781">
    <property type="entry name" value="GAF domain-like"/>
    <property type="match status" value="1"/>
</dbReference>
<dbReference type="PANTHER" id="PTHR43156">
    <property type="entry name" value="STAGE II SPORULATION PROTEIN E-RELATED"/>
    <property type="match status" value="1"/>
</dbReference>
<accession>A0A1P8WR72</accession>
<evidence type="ECO:0000259" key="2">
    <source>
        <dbReference type="PROSITE" id="PS50006"/>
    </source>
</evidence>
<dbReference type="CDD" id="cd00060">
    <property type="entry name" value="FHA"/>
    <property type="match status" value="1"/>
</dbReference>
<dbReference type="EMBL" id="CP017641">
    <property type="protein sequence ID" value="APZ96562.1"/>
    <property type="molecule type" value="Genomic_DNA"/>
</dbReference>
<protein>
    <submittedName>
        <fullName evidence="3">Phosphoserine phosphatase RsbU</fullName>
        <ecNumber evidence="3">3.1.3.3</ecNumber>
    </submittedName>
</protein>
<keyword evidence="4" id="KW-1185">Reference proteome</keyword>
<organism evidence="3 4">
    <name type="scientific">Fuerstiella marisgermanici</name>
    <dbReference type="NCBI Taxonomy" id="1891926"/>
    <lineage>
        <taxon>Bacteria</taxon>
        <taxon>Pseudomonadati</taxon>
        <taxon>Planctomycetota</taxon>
        <taxon>Planctomycetia</taxon>
        <taxon>Planctomycetales</taxon>
        <taxon>Planctomycetaceae</taxon>
        <taxon>Fuerstiella</taxon>
    </lineage>
</organism>
<evidence type="ECO:0000313" key="3">
    <source>
        <dbReference type="EMBL" id="APZ96562.1"/>
    </source>
</evidence>
<dbReference type="RefSeq" id="WP_077027566.1">
    <property type="nucleotide sequence ID" value="NZ_CP017641.1"/>
</dbReference>
<dbReference type="PANTHER" id="PTHR43156:SF2">
    <property type="entry name" value="STAGE II SPORULATION PROTEIN E"/>
    <property type="match status" value="1"/>
</dbReference>
<evidence type="ECO:0000313" key="4">
    <source>
        <dbReference type="Proteomes" id="UP000187735"/>
    </source>
</evidence>
<dbReference type="SMART" id="SM00065">
    <property type="entry name" value="GAF"/>
    <property type="match status" value="1"/>
</dbReference>
<dbReference type="STRING" id="1891926.Fuma_06231"/>
<gene>
    <name evidence="3" type="primary">rsbU_2</name>
    <name evidence="3" type="ORF">Fuma_06231</name>
</gene>
<dbReference type="KEGG" id="fmr:Fuma_06231"/>
<dbReference type="PROSITE" id="PS50006">
    <property type="entry name" value="FHA_DOMAIN"/>
    <property type="match status" value="1"/>
</dbReference>
<reference evidence="3 4" key="1">
    <citation type="journal article" date="2016" name="Front. Microbiol.">
        <title>Fuerstia marisgermanicae gen. nov., sp. nov., an Unusual Member of the Phylum Planctomycetes from the German Wadden Sea.</title>
        <authorList>
            <person name="Kohn T."/>
            <person name="Heuer A."/>
            <person name="Jogler M."/>
            <person name="Vollmers J."/>
            <person name="Boedeker C."/>
            <person name="Bunk B."/>
            <person name="Rast P."/>
            <person name="Borchert D."/>
            <person name="Glockner I."/>
            <person name="Freese H.M."/>
            <person name="Klenk H.P."/>
            <person name="Overmann J."/>
            <person name="Kaster A.K."/>
            <person name="Rohde M."/>
            <person name="Wiegand S."/>
            <person name="Jogler C."/>
        </authorList>
    </citation>
    <scope>NUCLEOTIDE SEQUENCE [LARGE SCALE GENOMIC DNA]</scope>
    <source>
        <strain evidence="3 4">NH11</strain>
    </source>
</reference>
<dbReference type="SUPFAM" id="SSF81606">
    <property type="entry name" value="PP2C-like"/>
    <property type="match status" value="1"/>
</dbReference>
<dbReference type="InterPro" id="IPR052016">
    <property type="entry name" value="Bact_Sigma-Reg"/>
</dbReference>